<comment type="caution">
    <text evidence="3">The sequence shown here is derived from an EMBL/GenBank/DDBJ whole genome shotgun (WGS) entry which is preliminary data.</text>
</comment>
<dbReference type="AlphaFoldDB" id="A0A482TGP9"/>
<evidence type="ECO:0000313" key="4">
    <source>
        <dbReference type="Proteomes" id="UP000294028"/>
    </source>
</evidence>
<dbReference type="OMA" id="AVPANYH"/>
<dbReference type="RefSeq" id="WP_006056523.1">
    <property type="nucleotide sequence ID" value="NZ_RZHH01000002.1"/>
</dbReference>
<dbReference type="InterPro" id="IPR055709">
    <property type="entry name" value="DUF7285"/>
</dbReference>
<sequence>MLSSWTRDGATRTGERRRARAQTSPVAALAALFAVCAGLSLYVTVLGGSIPLLEDRAVADPTLDRVHDVIDDGGVVDAERLPDAMTRGPDGRRLNVTLTASDDVWTVGPAVPQEATDRASRLVSVRLSPGQVEPGRLTVVVWS</sequence>
<feature type="region of interest" description="Disordered" evidence="1">
    <location>
        <begin position="1"/>
        <end position="21"/>
    </location>
</feature>
<dbReference type="GeneID" id="9994281"/>
<dbReference type="EMBL" id="RZHH01000002">
    <property type="protein sequence ID" value="RYJ13063.1"/>
    <property type="molecule type" value="Genomic_DNA"/>
</dbReference>
<proteinExistence type="predicted"/>
<dbReference type="Proteomes" id="UP000294028">
    <property type="component" value="Unassembled WGS sequence"/>
</dbReference>
<keyword evidence="2" id="KW-0812">Transmembrane</keyword>
<reference evidence="3 4" key="1">
    <citation type="submission" date="2018-12" db="EMBL/GenBank/DDBJ databases">
        <title>Genome analysis provides insights into bioremediation potentialities of Halogeometricum borinquense strain N11.</title>
        <authorList>
            <person name="Najjari A."/>
            <person name="Youssef N."/>
            <person name="Fhoula I."/>
            <person name="Ben Dhia O."/>
            <person name="Mahjoubi M."/>
            <person name="Ouzari H.I."/>
            <person name="Cherif A."/>
        </authorList>
    </citation>
    <scope>NUCLEOTIDE SEQUENCE [LARGE SCALE GENOMIC DNA]</scope>
    <source>
        <strain evidence="3 4">N11</strain>
    </source>
</reference>
<accession>A0A482TGP9</accession>
<keyword evidence="2" id="KW-1133">Transmembrane helix</keyword>
<organism evidence="3 4">
    <name type="scientific">Halogeometricum borinquense</name>
    <dbReference type="NCBI Taxonomy" id="60847"/>
    <lineage>
        <taxon>Archaea</taxon>
        <taxon>Methanobacteriati</taxon>
        <taxon>Methanobacteriota</taxon>
        <taxon>Stenosarchaea group</taxon>
        <taxon>Halobacteria</taxon>
        <taxon>Halobacteriales</taxon>
        <taxon>Haloferacaceae</taxon>
        <taxon>Halogeometricum</taxon>
    </lineage>
</organism>
<gene>
    <name evidence="3" type="ORF">ELS19_03145</name>
</gene>
<feature type="transmembrane region" description="Helical" evidence="2">
    <location>
        <begin position="26"/>
        <end position="53"/>
    </location>
</feature>
<dbReference type="Pfam" id="PF23956">
    <property type="entry name" value="DUF7285"/>
    <property type="match status" value="1"/>
</dbReference>
<name>A0A482TGP9_9EURY</name>
<evidence type="ECO:0000256" key="2">
    <source>
        <dbReference type="SAM" id="Phobius"/>
    </source>
</evidence>
<protein>
    <submittedName>
        <fullName evidence="3">Uncharacterized protein</fullName>
    </submittedName>
</protein>
<evidence type="ECO:0000313" key="3">
    <source>
        <dbReference type="EMBL" id="RYJ13063.1"/>
    </source>
</evidence>
<keyword evidence="2" id="KW-0472">Membrane</keyword>
<evidence type="ECO:0000256" key="1">
    <source>
        <dbReference type="SAM" id="MobiDB-lite"/>
    </source>
</evidence>